<feature type="non-terminal residue" evidence="2">
    <location>
        <position position="1"/>
    </location>
</feature>
<organism evidence="2">
    <name type="scientific">Nothobranchius korthausae</name>
    <dbReference type="NCBI Taxonomy" id="1143690"/>
    <lineage>
        <taxon>Eukaryota</taxon>
        <taxon>Metazoa</taxon>
        <taxon>Chordata</taxon>
        <taxon>Craniata</taxon>
        <taxon>Vertebrata</taxon>
        <taxon>Euteleostomi</taxon>
        <taxon>Actinopterygii</taxon>
        <taxon>Neopterygii</taxon>
        <taxon>Teleostei</taxon>
        <taxon>Neoteleostei</taxon>
        <taxon>Acanthomorphata</taxon>
        <taxon>Ovalentaria</taxon>
        <taxon>Atherinomorphae</taxon>
        <taxon>Cyprinodontiformes</taxon>
        <taxon>Nothobranchiidae</taxon>
        <taxon>Nothobranchius</taxon>
    </lineage>
</organism>
<name>A0A1A8FA93_9TELE</name>
<dbReference type="EMBL" id="HAEB01009144">
    <property type="protein sequence ID" value="SBQ55671.1"/>
    <property type="molecule type" value="Transcribed_RNA"/>
</dbReference>
<dbReference type="AlphaFoldDB" id="A0A1A8FA93"/>
<feature type="region of interest" description="Disordered" evidence="1">
    <location>
        <begin position="25"/>
        <end position="48"/>
    </location>
</feature>
<evidence type="ECO:0000313" key="2">
    <source>
        <dbReference type="EMBL" id="SBQ55671.1"/>
    </source>
</evidence>
<feature type="non-terminal residue" evidence="2">
    <location>
        <position position="48"/>
    </location>
</feature>
<protein>
    <submittedName>
        <fullName evidence="2">Uncharacterized protein</fullName>
    </submittedName>
</protein>
<evidence type="ECO:0000256" key="1">
    <source>
        <dbReference type="SAM" id="MobiDB-lite"/>
    </source>
</evidence>
<reference evidence="2" key="1">
    <citation type="submission" date="2016-05" db="EMBL/GenBank/DDBJ databases">
        <authorList>
            <person name="Lavstsen T."/>
            <person name="Jespersen J.S."/>
        </authorList>
    </citation>
    <scope>NUCLEOTIDE SEQUENCE</scope>
    <source>
        <tissue evidence="2">Brain</tissue>
    </source>
</reference>
<gene>
    <name evidence="2" type="primary">Nfu_g_1_005440</name>
</gene>
<accession>A0A1A8FA93</accession>
<feature type="compositionally biased region" description="Low complexity" evidence="1">
    <location>
        <begin position="39"/>
        <end position="48"/>
    </location>
</feature>
<sequence>QNENNPSDDVCEFVKRAVAARFLGRSNKRGSTEGKHHAAAGGKSAVLA</sequence>
<proteinExistence type="predicted"/>
<reference evidence="2" key="2">
    <citation type="submission" date="2016-06" db="EMBL/GenBank/DDBJ databases">
        <title>The genome of a short-lived fish provides insights into sex chromosome evolution and the genetic control of aging.</title>
        <authorList>
            <person name="Reichwald K."/>
            <person name="Felder M."/>
            <person name="Petzold A."/>
            <person name="Koch P."/>
            <person name="Groth M."/>
            <person name="Platzer M."/>
        </authorList>
    </citation>
    <scope>NUCLEOTIDE SEQUENCE</scope>
    <source>
        <tissue evidence="2">Brain</tissue>
    </source>
</reference>